<accession>A0ABR2GSR5</accession>
<dbReference type="InterPro" id="IPR006597">
    <property type="entry name" value="Sel1-like"/>
</dbReference>
<feature type="binding site" evidence="1">
    <location>
        <position position="41"/>
    </location>
    <ligand>
        <name>ATP</name>
        <dbReference type="ChEBI" id="CHEBI:30616"/>
    </ligand>
</feature>
<protein>
    <recommendedName>
        <fullName evidence="2">Protein kinase domain-containing protein</fullName>
    </recommendedName>
</protein>
<dbReference type="Pfam" id="PF08238">
    <property type="entry name" value="Sel1"/>
    <property type="match status" value="3"/>
</dbReference>
<dbReference type="Gene3D" id="1.25.40.10">
    <property type="entry name" value="Tetratricopeptide repeat domain"/>
    <property type="match status" value="1"/>
</dbReference>
<dbReference type="SUPFAM" id="SSF56112">
    <property type="entry name" value="Protein kinase-like (PK-like)"/>
    <property type="match status" value="1"/>
</dbReference>
<dbReference type="PANTHER" id="PTHR44329:SF214">
    <property type="entry name" value="PROTEIN KINASE DOMAIN-CONTAINING PROTEIN"/>
    <property type="match status" value="1"/>
</dbReference>
<evidence type="ECO:0000313" key="4">
    <source>
        <dbReference type="Proteomes" id="UP001470230"/>
    </source>
</evidence>
<dbReference type="InterPro" id="IPR000719">
    <property type="entry name" value="Prot_kinase_dom"/>
</dbReference>
<keyword evidence="4" id="KW-1185">Reference proteome</keyword>
<dbReference type="PROSITE" id="PS50011">
    <property type="entry name" value="PROTEIN_KINASE_DOM"/>
    <property type="match status" value="1"/>
</dbReference>
<dbReference type="Gene3D" id="1.10.510.10">
    <property type="entry name" value="Transferase(Phosphotransferase) domain 1"/>
    <property type="match status" value="1"/>
</dbReference>
<keyword evidence="1" id="KW-0067">ATP-binding</keyword>
<dbReference type="SUPFAM" id="SSF81901">
    <property type="entry name" value="HCP-like"/>
    <property type="match status" value="1"/>
</dbReference>
<gene>
    <name evidence="3" type="ORF">M9Y10_036995</name>
</gene>
<comment type="caution">
    <text evidence="3">The sequence shown here is derived from an EMBL/GenBank/DDBJ whole genome shotgun (WGS) entry which is preliminary data.</text>
</comment>
<dbReference type="PANTHER" id="PTHR44329">
    <property type="entry name" value="SERINE/THREONINE-PROTEIN KINASE TNNI3K-RELATED"/>
    <property type="match status" value="1"/>
</dbReference>
<dbReference type="SMART" id="SM00671">
    <property type="entry name" value="SEL1"/>
    <property type="match status" value="3"/>
</dbReference>
<organism evidence="3 4">
    <name type="scientific">Tritrichomonas musculus</name>
    <dbReference type="NCBI Taxonomy" id="1915356"/>
    <lineage>
        <taxon>Eukaryota</taxon>
        <taxon>Metamonada</taxon>
        <taxon>Parabasalia</taxon>
        <taxon>Tritrichomonadida</taxon>
        <taxon>Tritrichomonadidae</taxon>
        <taxon>Tritrichomonas</taxon>
    </lineage>
</organism>
<evidence type="ECO:0000259" key="2">
    <source>
        <dbReference type="PROSITE" id="PS50011"/>
    </source>
</evidence>
<dbReference type="Proteomes" id="UP001470230">
    <property type="component" value="Unassembled WGS sequence"/>
</dbReference>
<dbReference type="InterPro" id="IPR017441">
    <property type="entry name" value="Protein_kinase_ATP_BS"/>
</dbReference>
<keyword evidence="1" id="KW-0547">Nucleotide-binding</keyword>
<dbReference type="InterPro" id="IPR001245">
    <property type="entry name" value="Ser-Thr/Tyr_kinase_cat_dom"/>
</dbReference>
<dbReference type="InterPro" id="IPR011990">
    <property type="entry name" value="TPR-like_helical_dom_sf"/>
</dbReference>
<reference evidence="3 4" key="1">
    <citation type="submission" date="2024-04" db="EMBL/GenBank/DDBJ databases">
        <title>Tritrichomonas musculus Genome.</title>
        <authorList>
            <person name="Alves-Ferreira E."/>
            <person name="Grigg M."/>
            <person name="Lorenzi H."/>
            <person name="Galac M."/>
        </authorList>
    </citation>
    <scope>NUCLEOTIDE SEQUENCE [LARGE SCALE GENOMIC DNA]</scope>
    <source>
        <strain evidence="3 4">EAF2021</strain>
    </source>
</reference>
<dbReference type="Pfam" id="PF07714">
    <property type="entry name" value="PK_Tyr_Ser-Thr"/>
    <property type="match status" value="1"/>
</dbReference>
<dbReference type="PROSITE" id="PS00107">
    <property type="entry name" value="PROTEIN_KINASE_ATP"/>
    <property type="match status" value="1"/>
</dbReference>
<evidence type="ECO:0000313" key="3">
    <source>
        <dbReference type="EMBL" id="KAK8836959.1"/>
    </source>
</evidence>
<dbReference type="EMBL" id="JAPFFF010000062">
    <property type="protein sequence ID" value="KAK8836959.1"/>
    <property type="molecule type" value="Genomic_DNA"/>
</dbReference>
<feature type="domain" description="Protein kinase" evidence="2">
    <location>
        <begin position="12"/>
        <end position="278"/>
    </location>
</feature>
<name>A0ABR2GSR5_9EUKA</name>
<sequence length="416" mass="47154">MHNTNFIDINQFQYLDKVGEGAFGEVYRLREKKTGFIYAAKFLFNTIPKEESSKGSIVNFIRNAAAISKLGYPAIANFIGYSPVDFEQEYKPIIITKFVGNITLHDFIQLERKGNLFLRLNDTKKLISIFTIASTMSFLHSLQIIHGNLKPSNILFDKEKNPIITDYGITKITQPKQEKDTVIYSSPEAISDDEYTKEGDVYSFGMIIYNIFSNEPPFKGYSLKDIRDKIRDGTRPEFDFPIPSAYRQLIEKCWVKYPSKRPTFDEITEELRTNAEFITEGISKIEYHNYISFLSKAQLESTYTYAKILYNGDGIPSNKEEAARLFERSAKYGHKNSKLAYAIMLDNGDGIPFDSSKAAILFKEAADNGDERAMYIYSIKLSKGDGVSPNAEESAKYGKMAADCGLAEAISSYSKI</sequence>
<evidence type="ECO:0000256" key="1">
    <source>
        <dbReference type="PROSITE-ProRule" id="PRU10141"/>
    </source>
</evidence>
<proteinExistence type="predicted"/>
<dbReference type="InterPro" id="IPR051681">
    <property type="entry name" value="Ser/Thr_Kinases-Pseudokinases"/>
</dbReference>
<dbReference type="InterPro" id="IPR011009">
    <property type="entry name" value="Kinase-like_dom_sf"/>
</dbReference>